<evidence type="ECO:0000256" key="2">
    <source>
        <dbReference type="ARBA" id="ARBA00004496"/>
    </source>
</evidence>
<dbReference type="EMBL" id="CAJFDH010000001">
    <property type="protein sequence ID" value="CAD5206556.1"/>
    <property type="molecule type" value="Genomic_DNA"/>
</dbReference>
<dbReference type="AlphaFoldDB" id="A0A811JT90"/>
<feature type="region of interest" description="Disordered" evidence="6">
    <location>
        <begin position="89"/>
        <end position="127"/>
    </location>
</feature>
<evidence type="ECO:0000256" key="3">
    <source>
        <dbReference type="ARBA" id="ARBA00022490"/>
    </source>
</evidence>
<proteinExistence type="predicted"/>
<keyword evidence="3" id="KW-0963">Cytoplasm</keyword>
<evidence type="ECO:0000256" key="1">
    <source>
        <dbReference type="ARBA" id="ARBA00004123"/>
    </source>
</evidence>
<evidence type="ECO:0000259" key="7">
    <source>
        <dbReference type="PROSITE" id="PS50076"/>
    </source>
</evidence>
<dbReference type="Proteomes" id="UP000783686">
    <property type="component" value="Unassembled WGS sequence"/>
</dbReference>
<dbReference type="PANTHER" id="PTHR44313:SF1">
    <property type="entry name" value="DNAJ HOMOLOG SUBFAMILY C MEMBER 17"/>
    <property type="match status" value="1"/>
</dbReference>
<comment type="subcellular location">
    <subcellularLocation>
        <location evidence="2">Cytoplasm</location>
    </subcellularLocation>
    <subcellularLocation>
        <location evidence="1">Nucleus</location>
    </subcellularLocation>
</comment>
<dbReference type="SMART" id="SM00271">
    <property type="entry name" value="DnaJ"/>
    <property type="match status" value="1"/>
</dbReference>
<organism evidence="8 9">
    <name type="scientific">Bursaphelenchus okinawaensis</name>
    <dbReference type="NCBI Taxonomy" id="465554"/>
    <lineage>
        <taxon>Eukaryota</taxon>
        <taxon>Metazoa</taxon>
        <taxon>Ecdysozoa</taxon>
        <taxon>Nematoda</taxon>
        <taxon>Chromadorea</taxon>
        <taxon>Rhabditida</taxon>
        <taxon>Tylenchina</taxon>
        <taxon>Tylenchomorpha</taxon>
        <taxon>Aphelenchoidea</taxon>
        <taxon>Aphelenchoididae</taxon>
        <taxon>Bursaphelenchus</taxon>
    </lineage>
</organism>
<dbReference type="GO" id="GO:0005737">
    <property type="term" value="C:cytoplasm"/>
    <property type="evidence" value="ECO:0007669"/>
    <property type="project" value="UniProtKB-SubCell"/>
</dbReference>
<evidence type="ECO:0000256" key="4">
    <source>
        <dbReference type="ARBA" id="ARBA00023186"/>
    </source>
</evidence>
<dbReference type="GO" id="GO:0000390">
    <property type="term" value="P:spliceosomal complex disassembly"/>
    <property type="evidence" value="ECO:0007669"/>
    <property type="project" value="TreeGrafter"/>
</dbReference>
<evidence type="ECO:0000313" key="8">
    <source>
        <dbReference type="EMBL" id="CAD5206556.1"/>
    </source>
</evidence>
<dbReference type="InterPro" id="IPR052094">
    <property type="entry name" value="Pre-mRNA-splicing_ERAD"/>
</dbReference>
<dbReference type="Proteomes" id="UP000614601">
    <property type="component" value="Unassembled WGS sequence"/>
</dbReference>
<evidence type="ECO:0000256" key="6">
    <source>
        <dbReference type="SAM" id="MobiDB-lite"/>
    </source>
</evidence>
<dbReference type="EMBL" id="CAJFCW020000001">
    <property type="protein sequence ID" value="CAG9082249.1"/>
    <property type="molecule type" value="Genomic_DNA"/>
</dbReference>
<dbReference type="Gene3D" id="1.10.287.110">
    <property type="entry name" value="DnaJ domain"/>
    <property type="match status" value="1"/>
</dbReference>
<sequence length="195" mass="22994">MACSSKLTFDPYEILGLKSSCSDGEIDKAYKKSALKWHPDKAMRNGISKEESEKKFGQIYQAYQFLKDEGQRVAYDEEIANKKRRMEYEDQRRSVNSARRQNFEDKLREREEAFENRKRKNPQTKTTFNLDKELERLKKEGAAYLAKMAEEERKREDEARQKAKVTVIEKNEDQSIYNMNASKLKDLEDDILDGL</sequence>
<dbReference type="OrthoDB" id="10250354at2759"/>
<dbReference type="CDD" id="cd06257">
    <property type="entry name" value="DnaJ"/>
    <property type="match status" value="1"/>
</dbReference>
<reference evidence="8" key="1">
    <citation type="submission" date="2020-09" db="EMBL/GenBank/DDBJ databases">
        <authorList>
            <person name="Kikuchi T."/>
        </authorList>
    </citation>
    <scope>NUCLEOTIDE SEQUENCE</scope>
    <source>
        <strain evidence="8">SH1</strain>
    </source>
</reference>
<dbReference type="SUPFAM" id="SSF46565">
    <property type="entry name" value="Chaperone J-domain"/>
    <property type="match status" value="1"/>
</dbReference>
<protein>
    <recommendedName>
        <fullName evidence="7">J domain-containing protein</fullName>
    </recommendedName>
</protein>
<keyword evidence="9" id="KW-1185">Reference proteome</keyword>
<dbReference type="PROSITE" id="PS50076">
    <property type="entry name" value="DNAJ_2"/>
    <property type="match status" value="1"/>
</dbReference>
<dbReference type="InterPro" id="IPR036869">
    <property type="entry name" value="J_dom_sf"/>
</dbReference>
<gene>
    <name evidence="8" type="ORF">BOKJ2_LOCUS1240</name>
</gene>
<keyword evidence="4" id="KW-0143">Chaperone</keyword>
<dbReference type="PANTHER" id="PTHR44313">
    <property type="entry name" value="DNAJ HOMOLOG SUBFAMILY C MEMBER 17"/>
    <property type="match status" value="1"/>
</dbReference>
<dbReference type="PRINTS" id="PR00625">
    <property type="entry name" value="JDOMAIN"/>
</dbReference>
<evidence type="ECO:0000256" key="5">
    <source>
        <dbReference type="ARBA" id="ARBA00023242"/>
    </source>
</evidence>
<dbReference type="InterPro" id="IPR001623">
    <property type="entry name" value="DnaJ_domain"/>
</dbReference>
<evidence type="ECO:0000313" key="9">
    <source>
        <dbReference type="Proteomes" id="UP000614601"/>
    </source>
</evidence>
<dbReference type="GO" id="GO:0005681">
    <property type="term" value="C:spliceosomal complex"/>
    <property type="evidence" value="ECO:0007669"/>
    <property type="project" value="TreeGrafter"/>
</dbReference>
<keyword evidence="5" id="KW-0539">Nucleus</keyword>
<name>A0A811JT90_9BILA</name>
<comment type="caution">
    <text evidence="8">The sequence shown here is derived from an EMBL/GenBank/DDBJ whole genome shotgun (WGS) entry which is preliminary data.</text>
</comment>
<feature type="domain" description="J" evidence="7">
    <location>
        <begin position="10"/>
        <end position="79"/>
    </location>
</feature>
<accession>A0A811JT90</accession>
<dbReference type="Pfam" id="PF00226">
    <property type="entry name" value="DnaJ"/>
    <property type="match status" value="1"/>
</dbReference>
<feature type="compositionally biased region" description="Basic and acidic residues" evidence="6">
    <location>
        <begin position="101"/>
        <end position="116"/>
    </location>
</feature>